<dbReference type="InterPro" id="IPR037219">
    <property type="entry name" value="Peptidase_M41-like"/>
</dbReference>
<evidence type="ECO:0000256" key="6">
    <source>
        <dbReference type="ARBA" id="ARBA00022723"/>
    </source>
</evidence>
<dbReference type="PROSITE" id="PS00674">
    <property type="entry name" value="AAA"/>
    <property type="match status" value="1"/>
</dbReference>
<dbReference type="SMART" id="SM00382">
    <property type="entry name" value="AAA"/>
    <property type="match status" value="1"/>
</dbReference>
<dbReference type="HAMAP" id="MF_01458">
    <property type="entry name" value="FtsH"/>
    <property type="match status" value="1"/>
</dbReference>
<gene>
    <name evidence="14 18" type="primary">ftsH</name>
    <name evidence="18" type="ORF">AB0H04_25760</name>
</gene>
<keyword evidence="9 14" id="KW-0862">Zinc</keyword>
<dbReference type="Pfam" id="PF06480">
    <property type="entry name" value="FtsH_ext"/>
    <property type="match status" value="1"/>
</dbReference>
<comment type="subcellular location">
    <subcellularLocation>
        <location evidence="14">Cell membrane</location>
        <topology evidence="14">Multi-pass membrane protein</topology>
        <orientation evidence="14">Cytoplasmic side</orientation>
    </subcellularLocation>
    <subcellularLocation>
        <location evidence="1">Membrane</location>
    </subcellularLocation>
</comment>
<keyword evidence="19" id="KW-1185">Reference proteome</keyword>
<dbReference type="InterPro" id="IPR003959">
    <property type="entry name" value="ATPase_AAA_core"/>
</dbReference>
<dbReference type="Proteomes" id="UP001551011">
    <property type="component" value="Unassembled WGS sequence"/>
</dbReference>
<evidence type="ECO:0000313" key="19">
    <source>
        <dbReference type="Proteomes" id="UP001551011"/>
    </source>
</evidence>
<feature type="binding site" evidence="14">
    <location>
        <position position="536"/>
    </location>
    <ligand>
        <name>Zn(2+)</name>
        <dbReference type="ChEBI" id="CHEBI:29105"/>
        <note>catalytic</note>
    </ligand>
</feature>
<dbReference type="EC" id="3.4.24.-" evidence="14"/>
<evidence type="ECO:0000256" key="15">
    <source>
        <dbReference type="RuleBase" id="RU003651"/>
    </source>
</evidence>
<keyword evidence="4 14" id="KW-0645">Protease</keyword>
<dbReference type="Gene3D" id="1.20.58.760">
    <property type="entry name" value="Peptidase M41"/>
    <property type="match status" value="1"/>
</dbReference>
<comment type="similarity">
    <text evidence="14">In the central section; belongs to the AAA ATPase family.</text>
</comment>
<dbReference type="GO" id="GO:0008237">
    <property type="term" value="F:metallopeptidase activity"/>
    <property type="evidence" value="ECO:0007669"/>
    <property type="project" value="UniProtKB-KW"/>
</dbReference>
<dbReference type="Gene3D" id="3.30.720.210">
    <property type="match status" value="1"/>
</dbReference>
<feature type="binding site" evidence="14">
    <location>
        <position position="464"/>
    </location>
    <ligand>
        <name>Zn(2+)</name>
        <dbReference type="ChEBI" id="CHEBI:29105"/>
        <note>catalytic</note>
    </ligand>
</feature>
<evidence type="ECO:0000259" key="17">
    <source>
        <dbReference type="SMART" id="SM00382"/>
    </source>
</evidence>
<feature type="active site" evidence="14">
    <location>
        <position position="461"/>
    </location>
</feature>
<dbReference type="RefSeq" id="WP_359258720.1">
    <property type="nucleotide sequence ID" value="NZ_JBFAEG010000019.1"/>
</dbReference>
<feature type="domain" description="AAA+ ATPase" evidence="17">
    <location>
        <begin position="231"/>
        <end position="370"/>
    </location>
</feature>
<dbReference type="CDD" id="cd19501">
    <property type="entry name" value="RecA-like_FtsH"/>
    <property type="match status" value="1"/>
</dbReference>
<evidence type="ECO:0000256" key="13">
    <source>
        <dbReference type="ARBA" id="ARBA00023136"/>
    </source>
</evidence>
<dbReference type="Pfam" id="PF01434">
    <property type="entry name" value="Peptidase_M41"/>
    <property type="match status" value="1"/>
</dbReference>
<feature type="binding site" evidence="14">
    <location>
        <begin position="239"/>
        <end position="246"/>
    </location>
    <ligand>
        <name>ATP</name>
        <dbReference type="ChEBI" id="CHEBI:30616"/>
    </ligand>
</feature>
<evidence type="ECO:0000313" key="18">
    <source>
        <dbReference type="EMBL" id="MEU5710238.1"/>
    </source>
</evidence>
<reference evidence="18 19" key="1">
    <citation type="submission" date="2024-06" db="EMBL/GenBank/DDBJ databases">
        <title>The Natural Products Discovery Center: Release of the First 8490 Sequenced Strains for Exploring Actinobacteria Biosynthetic Diversity.</title>
        <authorList>
            <person name="Kalkreuter E."/>
            <person name="Kautsar S.A."/>
            <person name="Yang D."/>
            <person name="Bader C.D."/>
            <person name="Teijaro C.N."/>
            <person name="Fluegel L."/>
            <person name="Davis C.M."/>
            <person name="Simpson J.R."/>
            <person name="Lauterbach L."/>
            <person name="Steele A.D."/>
            <person name="Gui C."/>
            <person name="Meng S."/>
            <person name="Li G."/>
            <person name="Viehrig K."/>
            <person name="Ye F."/>
            <person name="Su P."/>
            <person name="Kiefer A.F."/>
            <person name="Nichols A."/>
            <person name="Cepeda A.J."/>
            <person name="Yan W."/>
            <person name="Fan B."/>
            <person name="Jiang Y."/>
            <person name="Adhikari A."/>
            <person name="Zheng C.-J."/>
            <person name="Schuster L."/>
            <person name="Cowan T.M."/>
            <person name="Smanski M.J."/>
            <person name="Chevrette M.G."/>
            <person name="De Carvalho L.P.S."/>
            <person name="Shen B."/>
        </authorList>
    </citation>
    <scope>NUCLEOTIDE SEQUENCE [LARGE SCALE GENOMIC DNA]</scope>
    <source>
        <strain evidence="18 19">NPDC020594</strain>
    </source>
</reference>
<keyword evidence="8 14" id="KW-0378">Hydrolase</keyword>
<proteinExistence type="inferred from homology"/>
<keyword evidence="3 14" id="KW-1003">Cell membrane</keyword>
<evidence type="ECO:0000256" key="1">
    <source>
        <dbReference type="ARBA" id="ARBA00004370"/>
    </source>
</evidence>
<accession>A0ABV3AE46</accession>
<evidence type="ECO:0000256" key="7">
    <source>
        <dbReference type="ARBA" id="ARBA00022741"/>
    </source>
</evidence>
<keyword evidence="5 14" id="KW-0812">Transmembrane</keyword>
<evidence type="ECO:0000256" key="16">
    <source>
        <dbReference type="SAM" id="MobiDB-lite"/>
    </source>
</evidence>
<comment type="caution">
    <text evidence="18">The sequence shown here is derived from an EMBL/GenBank/DDBJ whole genome shotgun (WGS) entry which is preliminary data.</text>
</comment>
<dbReference type="PANTHER" id="PTHR23076">
    <property type="entry name" value="METALLOPROTEASE M41 FTSH"/>
    <property type="match status" value="1"/>
</dbReference>
<evidence type="ECO:0000256" key="10">
    <source>
        <dbReference type="ARBA" id="ARBA00022840"/>
    </source>
</evidence>
<dbReference type="SUPFAM" id="SSF140990">
    <property type="entry name" value="FtsH protease domain-like"/>
    <property type="match status" value="1"/>
</dbReference>
<dbReference type="InterPro" id="IPR003960">
    <property type="entry name" value="ATPase_AAA_CS"/>
</dbReference>
<dbReference type="Pfam" id="PF00004">
    <property type="entry name" value="AAA"/>
    <property type="match status" value="1"/>
</dbReference>
<keyword evidence="10 14" id="KW-0067">ATP-binding</keyword>
<feature type="transmembrane region" description="Helical" evidence="14">
    <location>
        <begin position="149"/>
        <end position="167"/>
    </location>
</feature>
<comment type="similarity">
    <text evidence="2 14">In the C-terminal section; belongs to the peptidase M41 family.</text>
</comment>
<evidence type="ECO:0000256" key="8">
    <source>
        <dbReference type="ARBA" id="ARBA00022801"/>
    </source>
</evidence>
<feature type="region of interest" description="Disordered" evidence="16">
    <location>
        <begin position="1"/>
        <end position="31"/>
    </location>
</feature>
<evidence type="ECO:0000256" key="4">
    <source>
        <dbReference type="ARBA" id="ARBA00022670"/>
    </source>
</evidence>
<dbReference type="InterPro" id="IPR041569">
    <property type="entry name" value="AAA_lid_3"/>
</dbReference>
<sequence>MAAPVPPRHDPRAPWRSEGVPGGPPTPDGRRSRNGCLVQIVVFLAIYLATGLLYNNMHGDGTTSIDYTAFTAQLDAGNVKTVYSQGSQIQGTLKKAGKVPGDDGATFVRFKTYKPAFADNDGLWREITRQKVSVSASPVAQGPGLGQSLLVSLLPTALLIAVWVFVARKAAGGLGGMSGILGRKPPKPVEAEQGRTTFADVAGIDEVEGELNDVVDFLKRPEAYRRLGAKMPRGVLLAGPPGTGKTLLARAVAGEAGVPFFSASASEFIEMIVGVGASRVRELFAEARKVAPSIVFIDEIDTIGRARTGSAVGGHDEREQTLNQILTEMDGFSASDGVVVVAATNRAEILDPALTRPGRFDRVVTVSPPDRKGREAILRIHTRSMPLAGDVDLAKVARTTPGMTGAQLANLANEAALLAVKRGRDRVSGHDLSDALEKVQLGAQRPLVMPEEERRRTAYHESGHALLGMLQPGADPVRKITIVPRGRALGVTLSTPDADKYAYTEEYLRGRIIGALGGMAAERVVFGVITTGAESDLEQVTNIARGMVARWGMSDQVGQLSVLPADSQQPYGMSAAPRTLDLVDSEMRRIVEECYAEACRTLEENRHRLDGLAIALLEHETLEEADAYRVAGIMPAAAEREDEADTSPAATG</sequence>
<evidence type="ECO:0000256" key="3">
    <source>
        <dbReference type="ARBA" id="ARBA00022475"/>
    </source>
</evidence>
<keyword evidence="12 14" id="KW-0482">Metalloprotease</keyword>
<dbReference type="PANTHER" id="PTHR23076:SF97">
    <property type="entry name" value="ATP-DEPENDENT ZINC METALLOPROTEASE YME1L1"/>
    <property type="match status" value="1"/>
</dbReference>
<dbReference type="Pfam" id="PF17862">
    <property type="entry name" value="AAA_lid_3"/>
    <property type="match status" value="1"/>
</dbReference>
<comment type="similarity">
    <text evidence="15">Belongs to the AAA ATPase family.</text>
</comment>
<name>A0ABV3AE46_9ACTN</name>
<keyword evidence="6 14" id="KW-0479">Metal-binding</keyword>
<dbReference type="InterPro" id="IPR000642">
    <property type="entry name" value="Peptidase_M41"/>
</dbReference>
<evidence type="ECO:0000256" key="14">
    <source>
        <dbReference type="HAMAP-Rule" id="MF_01458"/>
    </source>
</evidence>
<dbReference type="InterPro" id="IPR003593">
    <property type="entry name" value="AAA+_ATPase"/>
</dbReference>
<dbReference type="Gene3D" id="3.40.50.300">
    <property type="entry name" value="P-loop containing nucleotide triphosphate hydrolases"/>
    <property type="match status" value="1"/>
</dbReference>
<protein>
    <recommendedName>
        <fullName evidence="14">ATP-dependent zinc metalloprotease FtsH</fullName>
        <ecNumber evidence="14">3.4.24.-</ecNumber>
    </recommendedName>
</protein>
<keyword evidence="13 14" id="KW-0472">Membrane</keyword>
<dbReference type="InterPro" id="IPR011546">
    <property type="entry name" value="Pept_M41_FtsH_extracell"/>
</dbReference>
<comment type="cofactor">
    <cofactor evidence="14">
        <name>Zn(2+)</name>
        <dbReference type="ChEBI" id="CHEBI:29105"/>
    </cofactor>
    <text evidence="14">Binds 1 zinc ion per subunit.</text>
</comment>
<evidence type="ECO:0000256" key="5">
    <source>
        <dbReference type="ARBA" id="ARBA00022692"/>
    </source>
</evidence>
<dbReference type="NCBIfam" id="TIGR01241">
    <property type="entry name" value="FtsH_fam"/>
    <property type="match status" value="1"/>
</dbReference>
<feature type="binding site" evidence="14">
    <location>
        <position position="460"/>
    </location>
    <ligand>
        <name>Zn(2+)</name>
        <dbReference type="ChEBI" id="CHEBI:29105"/>
        <note>catalytic</note>
    </ligand>
</feature>
<keyword evidence="11 14" id="KW-1133">Transmembrane helix</keyword>
<dbReference type="InterPro" id="IPR027417">
    <property type="entry name" value="P-loop_NTPase"/>
</dbReference>
<comment type="subunit">
    <text evidence="14">Homohexamer.</text>
</comment>
<dbReference type="InterPro" id="IPR005936">
    <property type="entry name" value="FtsH"/>
</dbReference>
<evidence type="ECO:0000256" key="11">
    <source>
        <dbReference type="ARBA" id="ARBA00022989"/>
    </source>
</evidence>
<comment type="function">
    <text evidence="14">Acts as a processive, ATP-dependent zinc metallopeptidase for both cytoplasmic and membrane proteins. Plays a role in the quality control of integral membrane proteins.</text>
</comment>
<evidence type="ECO:0000256" key="2">
    <source>
        <dbReference type="ARBA" id="ARBA00010044"/>
    </source>
</evidence>
<feature type="transmembrane region" description="Helical" evidence="14">
    <location>
        <begin position="36"/>
        <end position="54"/>
    </location>
</feature>
<evidence type="ECO:0000256" key="12">
    <source>
        <dbReference type="ARBA" id="ARBA00023049"/>
    </source>
</evidence>
<keyword evidence="7 14" id="KW-0547">Nucleotide-binding</keyword>
<dbReference type="Gene3D" id="1.10.8.60">
    <property type="match status" value="1"/>
</dbReference>
<dbReference type="EMBL" id="JBFAEG010000019">
    <property type="protein sequence ID" value="MEU5710238.1"/>
    <property type="molecule type" value="Genomic_DNA"/>
</dbReference>
<evidence type="ECO:0000256" key="9">
    <source>
        <dbReference type="ARBA" id="ARBA00022833"/>
    </source>
</evidence>
<dbReference type="SUPFAM" id="SSF52540">
    <property type="entry name" value="P-loop containing nucleoside triphosphate hydrolases"/>
    <property type="match status" value="1"/>
</dbReference>
<organism evidence="18 19">
    <name type="scientific">Streptomyces flaveolus</name>
    <dbReference type="NCBI Taxonomy" id="67297"/>
    <lineage>
        <taxon>Bacteria</taxon>
        <taxon>Bacillati</taxon>
        <taxon>Actinomycetota</taxon>
        <taxon>Actinomycetes</taxon>
        <taxon>Kitasatosporales</taxon>
        <taxon>Streptomycetaceae</taxon>
        <taxon>Streptomyces</taxon>
    </lineage>
</organism>